<feature type="region of interest" description="Disordered" evidence="4">
    <location>
        <begin position="502"/>
        <end position="527"/>
    </location>
</feature>
<dbReference type="PANTHER" id="PTHR23253:SF9">
    <property type="entry name" value="EUKARYOTIC TRANSLATION INITIATION FACTOR 4 GAMMA 2"/>
    <property type="match status" value="1"/>
</dbReference>
<feature type="domain" description="MIF4G" evidence="5">
    <location>
        <begin position="848"/>
        <end position="1068"/>
    </location>
</feature>
<dbReference type="GO" id="GO:0003729">
    <property type="term" value="F:mRNA binding"/>
    <property type="evidence" value="ECO:0007669"/>
    <property type="project" value="TreeGrafter"/>
</dbReference>
<evidence type="ECO:0000256" key="1">
    <source>
        <dbReference type="ARBA" id="ARBA00005775"/>
    </source>
</evidence>
<dbReference type="RefSeq" id="XP_004831538.1">
    <property type="nucleotide sequence ID" value="XM_004831481.1"/>
</dbReference>
<feature type="compositionally biased region" description="Basic and acidic residues" evidence="4">
    <location>
        <begin position="268"/>
        <end position="301"/>
    </location>
</feature>
<feature type="compositionally biased region" description="Low complexity" evidence="4">
    <location>
        <begin position="1143"/>
        <end position="1154"/>
    </location>
</feature>
<proteinExistence type="inferred from homology"/>
<feature type="compositionally biased region" description="Basic and acidic residues" evidence="4">
    <location>
        <begin position="177"/>
        <end position="224"/>
    </location>
</feature>
<evidence type="ECO:0000256" key="4">
    <source>
        <dbReference type="SAM" id="MobiDB-lite"/>
    </source>
</evidence>
<gene>
    <name evidence="6" type="ORF">BEWA_045500</name>
</gene>
<dbReference type="KEGG" id="beq:BEWA_045500"/>
<comment type="caution">
    <text evidence="6">The sequence shown here is derived from an EMBL/GenBank/DDBJ whole genome shotgun (WGS) entry which is preliminary data.</text>
</comment>
<keyword evidence="7" id="KW-1185">Reference proteome</keyword>
<feature type="compositionally biased region" description="Basic and acidic residues" evidence="4">
    <location>
        <begin position="20"/>
        <end position="37"/>
    </location>
</feature>
<dbReference type="SUPFAM" id="SSF48371">
    <property type="entry name" value="ARM repeat"/>
    <property type="match status" value="1"/>
</dbReference>
<dbReference type="GO" id="GO:0003743">
    <property type="term" value="F:translation initiation factor activity"/>
    <property type="evidence" value="ECO:0007669"/>
    <property type="project" value="UniProtKB-KW"/>
</dbReference>
<dbReference type="EMBL" id="ACOU01000007">
    <property type="protein sequence ID" value="EKX72086.1"/>
    <property type="molecule type" value="Genomic_DNA"/>
</dbReference>
<dbReference type="eggNOG" id="KOG0401">
    <property type="taxonomic scope" value="Eukaryota"/>
</dbReference>
<dbReference type="Pfam" id="PF02854">
    <property type="entry name" value="MIF4G"/>
    <property type="match status" value="1"/>
</dbReference>
<dbReference type="STRING" id="1537102.L1L9B1"/>
<reference evidence="6 7" key="1">
    <citation type="journal article" date="2012" name="BMC Genomics">
        <title>Comparative genomic analysis and phylogenetic position of Theileria equi.</title>
        <authorList>
            <person name="Kappmeyer L.S."/>
            <person name="Thiagarajan M."/>
            <person name="Herndon D.R."/>
            <person name="Ramsay J.D."/>
            <person name="Caler E."/>
            <person name="Djikeng A."/>
            <person name="Gillespie J.J."/>
            <person name="Lau A.O."/>
            <person name="Roalson E.H."/>
            <person name="Silva J.C."/>
            <person name="Silva M.G."/>
            <person name="Suarez C.E."/>
            <person name="Ueti M.W."/>
            <person name="Nene V.M."/>
            <person name="Mealey R.H."/>
            <person name="Knowles D.P."/>
            <person name="Brayton K.A."/>
        </authorList>
    </citation>
    <scope>NUCLEOTIDE SEQUENCE [LARGE SCALE GENOMIC DNA]</scope>
    <source>
        <strain evidence="6 7">WA</strain>
    </source>
</reference>
<comment type="similarity">
    <text evidence="1">Belongs to the eukaryotic initiation factor 4G family.</text>
</comment>
<dbReference type="GO" id="GO:0016281">
    <property type="term" value="C:eukaryotic translation initiation factor 4F complex"/>
    <property type="evidence" value="ECO:0007669"/>
    <property type="project" value="TreeGrafter"/>
</dbReference>
<protein>
    <submittedName>
        <fullName evidence="6">Eukaryotic translation initiation factor family member protein</fullName>
    </submittedName>
</protein>
<feature type="compositionally biased region" description="Low complexity" evidence="4">
    <location>
        <begin position="10"/>
        <end position="19"/>
    </location>
</feature>
<dbReference type="SMART" id="SM00543">
    <property type="entry name" value="MIF4G"/>
    <property type="match status" value="1"/>
</dbReference>
<sequence>MRLFRRSKAPEAAQQGGQPADKRGDKVLEKGHMEAHPKKVTTSAFSKGKRGSQDLIDASQDENSGKQTRPWNLVVSNKPWNPKNGDGGTKPADGGMNANYGGAKRTDETGQRTDTIKHKRVPESDEPLDKKTEFRKHMTESTATGHTGPSITHSGEEWDVTLSIEQGERYQQPGDAVPREKTSFSARRNESGRQDKVQALRNAESARKYEPASDYIKGEEDVSKKGTTYQRGKFKRPEFRQRYESPKDVKKNVESSKTVNRAQASSRNDAEIARSSESDDAEGKEVKTGEPEKEEDFPRTKDFVYKPAIVVEQEVEKKDKNMDLVHQDALGDSGAVQDYKGRITKGKPFYPPKAVLSPSEKATAHSEEHTGSQAQQAATHSTSNVYVHHDEYKPSEHGPRRKREAAQVGEPDYRFVNQYHIPKHAEYTYPVEQEYPQYGTLPPIDTSFGVQYVRSLPGPFIPPERASKDVMNADTVDGQAVARPKIKPRKSAALQILNPETGEVVNSETRKEQRKTPKPPESAQGPVWQYNPYVNPYARHVQVPQYPPQELFGYYYLPHEIPDVGGFTFLDKDASIAEPIDGVHMPIQFPLQRRSSIESKGSIGHKGQATSSNSGSVDIDGAASDMSLEGSDASKTLFISPSNMMKYAQVMQNQHTAMAGQYAIYKSLHVRIKNKPIAPSESLFTLSEQHPLTSRSTARRRAKVVNEALPSTPTVEHDDQGSEVPVDTAAQSEESLGEAQAPVADTETPELPTEDVQPEEGPEEESEDEDDEKENESIDILLRYAFSMEICAPEELGFFKLVPLNYQAESPREPKSAKSKKKKSEKWRSDPPPGEQKKAKMSKEEQFTRTVRTLLNKLTVEKFLTVGEKVALVYQELDSSALVDILVRLLHEKATTEIDYSDMYADLALLLKYKFNDALDIGFRTTCFQRTLLNRCQDAFEEIARTCKSPSESAAAGTEEDPSLPSKNWVLGNIRFMGELFLRKILSIAILKRIFSTLLCKDQVPSEHLMECFTELLTTIGFTMEKIPGGSEMLDEYMKVLLGLRTSGVYSTRISFKIQDLMDLRTKNWKKKLFREKATTVDEIHTQAKVEELKGGSIHAEQEGRFTTAGLRADRHYSAHLQTLREQAQSLLVDGVYKGPTGGQSVAPASSAVPPTAPPAVGPPSGQTVDLWEDVLEIFTKRPSREVFVQEWKKIGVQENDKPRIFRLMCQKATYASTLEVSCALAELAALVITTLTESQATLHKLVDTLSIQFLERLQDEMLDNPRALVIFSRILIALFCECSNRRELLEMLIFPQDEQLAQELAEEVIKGVKERNGDVAFATKVIDKVKVQV</sequence>
<dbReference type="VEuPathDB" id="PiroplasmaDB:BEWA_045500"/>
<feature type="compositionally biased region" description="Basic and acidic residues" evidence="4">
    <location>
        <begin position="835"/>
        <end position="844"/>
    </location>
</feature>
<feature type="compositionally biased region" description="Basic and acidic residues" evidence="4">
    <location>
        <begin position="104"/>
        <end position="139"/>
    </location>
</feature>
<evidence type="ECO:0000256" key="2">
    <source>
        <dbReference type="ARBA" id="ARBA00022540"/>
    </source>
</evidence>
<feature type="region of interest" description="Disordered" evidence="4">
    <location>
        <begin position="1"/>
        <end position="301"/>
    </location>
</feature>
<dbReference type="OrthoDB" id="514777at2759"/>
<feature type="compositionally biased region" description="Polar residues" evidence="4">
    <location>
        <begin position="255"/>
        <end position="267"/>
    </location>
</feature>
<dbReference type="Gene3D" id="1.25.40.180">
    <property type="match status" value="1"/>
</dbReference>
<feature type="region of interest" description="Disordered" evidence="4">
    <location>
        <begin position="809"/>
        <end position="844"/>
    </location>
</feature>
<feature type="region of interest" description="Disordered" evidence="4">
    <location>
        <begin position="598"/>
        <end position="617"/>
    </location>
</feature>
<keyword evidence="2 6" id="KW-0396">Initiation factor</keyword>
<evidence type="ECO:0000313" key="6">
    <source>
        <dbReference type="EMBL" id="EKX72086.1"/>
    </source>
</evidence>
<evidence type="ECO:0000313" key="7">
    <source>
        <dbReference type="Proteomes" id="UP000031512"/>
    </source>
</evidence>
<dbReference type="InterPro" id="IPR003890">
    <property type="entry name" value="MIF4G-like_typ-3"/>
</dbReference>
<dbReference type="Proteomes" id="UP000031512">
    <property type="component" value="Unassembled WGS sequence"/>
</dbReference>
<feature type="compositionally biased region" description="Acidic residues" evidence="4">
    <location>
        <begin position="752"/>
        <end position="774"/>
    </location>
</feature>
<feature type="compositionally biased region" description="Polar residues" evidence="4">
    <location>
        <begin position="371"/>
        <end position="382"/>
    </location>
</feature>
<feature type="compositionally biased region" description="Polar residues" evidence="4">
    <location>
        <begin position="61"/>
        <end position="79"/>
    </location>
</feature>
<dbReference type="GeneID" id="15804011"/>
<feature type="compositionally biased region" description="Basic and acidic residues" evidence="4">
    <location>
        <begin position="235"/>
        <end position="254"/>
    </location>
</feature>
<name>L1L9B1_THEEQ</name>
<keyword evidence="3" id="KW-0648">Protein biosynthesis</keyword>
<evidence type="ECO:0000256" key="3">
    <source>
        <dbReference type="ARBA" id="ARBA00022917"/>
    </source>
</evidence>
<organism evidence="6 7">
    <name type="scientific">Theileria equi strain WA</name>
    <dbReference type="NCBI Taxonomy" id="1537102"/>
    <lineage>
        <taxon>Eukaryota</taxon>
        <taxon>Sar</taxon>
        <taxon>Alveolata</taxon>
        <taxon>Apicomplexa</taxon>
        <taxon>Aconoidasida</taxon>
        <taxon>Piroplasmida</taxon>
        <taxon>Theileriidae</taxon>
        <taxon>Theileria</taxon>
    </lineage>
</organism>
<feature type="compositionally biased region" description="Polar residues" evidence="4">
    <location>
        <begin position="140"/>
        <end position="153"/>
    </location>
</feature>
<feature type="region of interest" description="Disordered" evidence="4">
    <location>
        <begin position="349"/>
        <end position="382"/>
    </location>
</feature>
<dbReference type="InterPro" id="IPR016024">
    <property type="entry name" value="ARM-type_fold"/>
</dbReference>
<accession>L1L9B1</accession>
<feature type="region of interest" description="Disordered" evidence="4">
    <location>
        <begin position="707"/>
        <end position="775"/>
    </location>
</feature>
<dbReference type="PANTHER" id="PTHR23253">
    <property type="entry name" value="EUKARYOTIC TRANSLATION INITIATION FACTOR 4 GAMMA"/>
    <property type="match status" value="1"/>
</dbReference>
<feature type="region of interest" description="Disordered" evidence="4">
    <location>
        <begin position="1143"/>
        <end position="1165"/>
    </location>
</feature>
<evidence type="ECO:0000259" key="5">
    <source>
        <dbReference type="SMART" id="SM00543"/>
    </source>
</evidence>